<gene>
    <name evidence="2" type="ORF">UX22_C0022G0013</name>
</gene>
<feature type="transmembrane region" description="Helical" evidence="1">
    <location>
        <begin position="234"/>
        <end position="252"/>
    </location>
</feature>
<feature type="transmembrane region" description="Helical" evidence="1">
    <location>
        <begin position="175"/>
        <end position="197"/>
    </location>
</feature>
<evidence type="ECO:0000256" key="1">
    <source>
        <dbReference type="SAM" id="Phobius"/>
    </source>
</evidence>
<accession>A0A0G1Q9V7</accession>
<comment type="caution">
    <text evidence="2">The sequence shown here is derived from an EMBL/GenBank/DDBJ whole genome shotgun (WGS) entry which is preliminary data.</text>
</comment>
<protein>
    <submittedName>
        <fullName evidence="2">Uncharacterized protein</fullName>
    </submittedName>
</protein>
<feature type="transmembrane region" description="Helical" evidence="1">
    <location>
        <begin position="121"/>
        <end position="139"/>
    </location>
</feature>
<dbReference type="AlphaFoldDB" id="A0A0G1Q9V7"/>
<organism evidence="2 3">
    <name type="scientific">Candidatus Jorgensenbacteria bacterium GW2011_GWA2_45_9</name>
    <dbReference type="NCBI Taxonomy" id="1618663"/>
    <lineage>
        <taxon>Bacteria</taxon>
        <taxon>Candidatus Joergenseniibacteriota</taxon>
    </lineage>
</organism>
<sequence>MVGKLKSFLRNPIPWRSLYKSAFGTAVMLAVGVAGFPWFLCLIGISVFFWLYAGILDKKSVRGLFWVLVLLYAVGISLFDFTLPFLPAGILWFSYTVSFFVLFTWIMGLGNFLFENRDMAYDIFHTVLSFIVFLVFGSLTLYGSLWWGIALFAITAIVFGEYLNFHRIPFRVKNAAVSVSAGFFSLELLVILSFLPIGPISTAAFLALFTLILRDVVVLYFSGTVTKRTVLREIMLFLAVSLAILAVSRWTISG</sequence>
<evidence type="ECO:0000313" key="3">
    <source>
        <dbReference type="Proteomes" id="UP000034727"/>
    </source>
</evidence>
<evidence type="ECO:0000313" key="2">
    <source>
        <dbReference type="EMBL" id="KKU14513.1"/>
    </source>
</evidence>
<feature type="transmembrane region" description="Helical" evidence="1">
    <location>
        <begin position="145"/>
        <end position="163"/>
    </location>
</feature>
<dbReference type="EMBL" id="LCLJ01000022">
    <property type="protein sequence ID" value="KKU14513.1"/>
    <property type="molecule type" value="Genomic_DNA"/>
</dbReference>
<feature type="transmembrane region" description="Helical" evidence="1">
    <location>
        <begin position="26"/>
        <end position="52"/>
    </location>
</feature>
<keyword evidence="1" id="KW-0812">Transmembrane</keyword>
<feature type="transmembrane region" description="Helical" evidence="1">
    <location>
        <begin position="203"/>
        <end position="222"/>
    </location>
</feature>
<proteinExistence type="predicted"/>
<name>A0A0G1Q9V7_9BACT</name>
<feature type="transmembrane region" description="Helical" evidence="1">
    <location>
        <begin position="64"/>
        <end position="86"/>
    </location>
</feature>
<feature type="transmembrane region" description="Helical" evidence="1">
    <location>
        <begin position="92"/>
        <end position="114"/>
    </location>
</feature>
<keyword evidence="1" id="KW-0472">Membrane</keyword>
<reference evidence="2 3" key="1">
    <citation type="journal article" date="2015" name="Nature">
        <title>rRNA introns, odd ribosomes, and small enigmatic genomes across a large radiation of phyla.</title>
        <authorList>
            <person name="Brown C.T."/>
            <person name="Hug L.A."/>
            <person name="Thomas B.C."/>
            <person name="Sharon I."/>
            <person name="Castelle C.J."/>
            <person name="Singh A."/>
            <person name="Wilkins M.J."/>
            <person name="Williams K.H."/>
            <person name="Banfield J.F."/>
        </authorList>
    </citation>
    <scope>NUCLEOTIDE SEQUENCE [LARGE SCALE GENOMIC DNA]</scope>
</reference>
<dbReference type="Proteomes" id="UP000034727">
    <property type="component" value="Unassembled WGS sequence"/>
</dbReference>
<keyword evidence="1" id="KW-1133">Transmembrane helix</keyword>